<dbReference type="AlphaFoldDB" id="A0A8P4GHX5"/>
<dbReference type="FunFam" id="3.30.830.10:FF:000039">
    <property type="entry name" value="Ubiquinol-cytochrome c reductase core subunit 2"/>
    <property type="match status" value="1"/>
</dbReference>
<dbReference type="GO" id="GO:0005739">
    <property type="term" value="C:mitochondrion"/>
    <property type="evidence" value="ECO:0007669"/>
    <property type="project" value="TreeGrafter"/>
</dbReference>
<gene>
    <name evidence="3" type="primary">uqcrc2b</name>
</gene>
<dbReference type="GO" id="GO:0046872">
    <property type="term" value="F:metal ion binding"/>
    <property type="evidence" value="ECO:0007669"/>
    <property type="project" value="InterPro"/>
</dbReference>
<dbReference type="FunFam" id="3.30.830.10:FF:000018">
    <property type="entry name" value="Cytochrome b-c1 complex subunit 2, mitochondrial"/>
    <property type="match status" value="1"/>
</dbReference>
<dbReference type="InterPro" id="IPR050361">
    <property type="entry name" value="MPP/UQCRC_Complex"/>
</dbReference>
<proteinExistence type="predicted"/>
<evidence type="ECO:0000259" key="2">
    <source>
        <dbReference type="Pfam" id="PF05193"/>
    </source>
</evidence>
<dbReference type="GeneTree" id="ENSGT00940000154915"/>
<reference evidence="3" key="2">
    <citation type="submission" date="2025-09" db="UniProtKB">
        <authorList>
            <consortium name="Ensembl"/>
        </authorList>
    </citation>
    <scope>IDENTIFICATION</scope>
</reference>
<dbReference type="InterPro" id="IPR011765">
    <property type="entry name" value="Pept_M16_N"/>
</dbReference>
<dbReference type="InterPro" id="IPR007863">
    <property type="entry name" value="Peptidase_M16_C"/>
</dbReference>
<sequence length="435" mass="45842">TGQSLAQPLAGLKLSPGAVHSYQDVHVTRLPSGLVIASMENYSPASKIGVFIKAGCRYETPENQGVTHLLRLASNLTTKGASAFKICRGVEAVGGSLSVSSSRENMIYTVDCLRDDIDTVMEYLINVTTAQEFRPWEVSDLTPRVKMDKAMAAQSDQIGVIEGLHGAAYKNALCNSLYCPNHMVGNIQSEDLHQFVQNNFTSARMALVGLGVDHTVLKQVGEQFLNIRSGAGSTGATSQYRGGEVRFPNTSSMVHAAVVSQSAAAGSSEALAFSVLQHLLGAGLHVKRGSCASSKLVQGVTKATADPFDVSAFNASYSDSGLFGVYTISQAVIKAALAQVKAVADGGVTAADLTRAKAQLKGHFLMSLETSEGFLEAMGTQALAEGTYCSPEEISKKIDNVSLTDVANAAKKFVSGKKTMASSGNLSKTPFVDEI</sequence>
<dbReference type="Gene3D" id="3.30.830.10">
    <property type="entry name" value="Metalloenzyme, LuxS/M16 peptidase-like"/>
    <property type="match status" value="2"/>
</dbReference>
<dbReference type="Ensembl" id="ENSDLAT00005067481.1">
    <property type="protein sequence ID" value="ENSDLAP00005074472.1"/>
    <property type="gene ID" value="ENSDLAG00005014442.2"/>
</dbReference>
<name>A0A8P4GHX5_DICLA</name>
<organism evidence="3 4">
    <name type="scientific">Dicentrarchus labrax</name>
    <name type="common">European seabass</name>
    <name type="synonym">Morone labrax</name>
    <dbReference type="NCBI Taxonomy" id="13489"/>
    <lineage>
        <taxon>Eukaryota</taxon>
        <taxon>Metazoa</taxon>
        <taxon>Chordata</taxon>
        <taxon>Craniata</taxon>
        <taxon>Vertebrata</taxon>
        <taxon>Euteleostomi</taxon>
        <taxon>Actinopterygii</taxon>
        <taxon>Neopterygii</taxon>
        <taxon>Teleostei</taxon>
        <taxon>Neoteleostei</taxon>
        <taxon>Acanthomorphata</taxon>
        <taxon>Eupercaria</taxon>
        <taxon>Moronidae</taxon>
        <taxon>Dicentrarchus</taxon>
    </lineage>
</organism>
<keyword evidence="4" id="KW-1185">Reference proteome</keyword>
<feature type="domain" description="Peptidase M16 C-terminal" evidence="2">
    <location>
        <begin position="186"/>
        <end position="360"/>
    </location>
</feature>
<dbReference type="PANTHER" id="PTHR11851:SF226">
    <property type="entry name" value="CYTOCHROME B-C1 COMPLEX SUBUNIT 2, MITOCHONDRIAL"/>
    <property type="match status" value="1"/>
</dbReference>
<evidence type="ECO:0000313" key="3">
    <source>
        <dbReference type="Ensembl" id="ENSDLAP00005074472.1"/>
    </source>
</evidence>
<dbReference type="Pfam" id="PF00675">
    <property type="entry name" value="Peptidase_M16"/>
    <property type="match status" value="1"/>
</dbReference>
<dbReference type="PANTHER" id="PTHR11851">
    <property type="entry name" value="METALLOPROTEASE"/>
    <property type="match status" value="1"/>
</dbReference>
<reference evidence="3" key="1">
    <citation type="submission" date="2025-08" db="UniProtKB">
        <authorList>
            <consortium name="Ensembl"/>
        </authorList>
    </citation>
    <scope>IDENTIFICATION</scope>
</reference>
<evidence type="ECO:0000313" key="4">
    <source>
        <dbReference type="Proteomes" id="UP000694389"/>
    </source>
</evidence>
<accession>A0A8P4GHX5</accession>
<protein>
    <submittedName>
        <fullName evidence="3">Ubiquinol-cytochrome c reductase core protein 2b</fullName>
    </submittedName>
</protein>
<dbReference type="Proteomes" id="UP000694389">
    <property type="component" value="Unassembled WGS sequence"/>
</dbReference>
<dbReference type="Pfam" id="PF05193">
    <property type="entry name" value="Peptidase_M16_C"/>
    <property type="match status" value="1"/>
</dbReference>
<dbReference type="InterPro" id="IPR011249">
    <property type="entry name" value="Metalloenz_LuxS/M16"/>
</dbReference>
<dbReference type="SUPFAM" id="SSF63411">
    <property type="entry name" value="LuxS/MPP-like metallohydrolase"/>
    <property type="match status" value="2"/>
</dbReference>
<feature type="domain" description="Peptidase M16 N-terminal" evidence="1">
    <location>
        <begin position="36"/>
        <end position="180"/>
    </location>
</feature>
<evidence type="ECO:0000259" key="1">
    <source>
        <dbReference type="Pfam" id="PF00675"/>
    </source>
</evidence>